<dbReference type="InterPro" id="IPR013096">
    <property type="entry name" value="Cupin_2"/>
</dbReference>
<dbReference type="InterPro" id="IPR011051">
    <property type="entry name" value="RmlC_Cupin_sf"/>
</dbReference>
<evidence type="ECO:0000259" key="1">
    <source>
        <dbReference type="Pfam" id="PF07883"/>
    </source>
</evidence>
<gene>
    <name evidence="2" type="ORF">LX64_01190</name>
</gene>
<organism evidence="2 3">
    <name type="scientific">Chitinophaga skermanii</name>
    <dbReference type="NCBI Taxonomy" id="331697"/>
    <lineage>
        <taxon>Bacteria</taxon>
        <taxon>Pseudomonadati</taxon>
        <taxon>Bacteroidota</taxon>
        <taxon>Chitinophagia</taxon>
        <taxon>Chitinophagales</taxon>
        <taxon>Chitinophagaceae</taxon>
        <taxon>Chitinophaga</taxon>
    </lineage>
</organism>
<protein>
    <submittedName>
        <fullName evidence="2">Cupin domain-containing protein</fullName>
    </submittedName>
</protein>
<keyword evidence="3" id="KW-1185">Reference proteome</keyword>
<feature type="domain" description="Cupin type-2" evidence="1">
    <location>
        <begin position="30"/>
        <end position="90"/>
    </location>
</feature>
<dbReference type="OrthoDB" id="9794183at2"/>
<dbReference type="Pfam" id="PF07883">
    <property type="entry name" value="Cupin_2"/>
    <property type="match status" value="1"/>
</dbReference>
<dbReference type="EMBL" id="QLLL01000002">
    <property type="protein sequence ID" value="RAJ08537.1"/>
    <property type="molecule type" value="Genomic_DNA"/>
</dbReference>
<accession>A0A327R3T2</accession>
<evidence type="ECO:0000313" key="2">
    <source>
        <dbReference type="EMBL" id="RAJ08537.1"/>
    </source>
</evidence>
<proteinExistence type="predicted"/>
<dbReference type="Gene3D" id="2.60.120.10">
    <property type="entry name" value="Jelly Rolls"/>
    <property type="match status" value="1"/>
</dbReference>
<comment type="caution">
    <text evidence="2">The sequence shown here is derived from an EMBL/GenBank/DDBJ whole genome shotgun (WGS) entry which is preliminary data.</text>
</comment>
<name>A0A327R3T2_9BACT</name>
<dbReference type="RefSeq" id="WP_111596677.1">
    <property type="nucleotide sequence ID" value="NZ_QLLL01000002.1"/>
</dbReference>
<dbReference type="Proteomes" id="UP000249547">
    <property type="component" value="Unassembled WGS sequence"/>
</dbReference>
<evidence type="ECO:0000313" key="3">
    <source>
        <dbReference type="Proteomes" id="UP000249547"/>
    </source>
</evidence>
<dbReference type="AlphaFoldDB" id="A0A327R3T2"/>
<dbReference type="InterPro" id="IPR014710">
    <property type="entry name" value="RmlC-like_jellyroll"/>
</dbReference>
<dbReference type="SUPFAM" id="SSF51182">
    <property type="entry name" value="RmlC-like cupins"/>
    <property type="match status" value="1"/>
</dbReference>
<reference evidence="2 3" key="1">
    <citation type="submission" date="2018-06" db="EMBL/GenBank/DDBJ databases">
        <title>Genomic Encyclopedia of Archaeal and Bacterial Type Strains, Phase II (KMG-II): from individual species to whole genera.</title>
        <authorList>
            <person name="Goeker M."/>
        </authorList>
    </citation>
    <scope>NUCLEOTIDE SEQUENCE [LARGE SCALE GENOMIC DNA]</scope>
    <source>
        <strain evidence="2 3">DSM 23857</strain>
    </source>
</reference>
<sequence>MQIPAQNALQKLREEHKLFAPLFQHGSLLVEVYKPHGQDHQTPHTRDEIYVVISGTGNFYLQGKIQTFQPGDFIFVPAFAEHRFQDFTDDFATWVFFFGPEGGEKEEA</sequence>